<sequence>MAEMLTHTLLIELILFLIGTPFGSTSEVLGEDEGSSLIPPQFAAPPGDGFEYVDYVIPLVRRNDFFLKAAKSVPRIGRRNDFFYAKIHKTVPRIGG</sequence>
<protein>
    <submittedName>
        <fullName evidence="2">Ecdysis-triggering hormone</fullName>
    </submittedName>
</protein>
<dbReference type="AlphaFoldDB" id="A0A7U0K8Q1"/>
<organism evidence="2">
    <name type="scientific">Lygus hesperus</name>
    <name type="common">Western plant bug</name>
    <dbReference type="NCBI Taxonomy" id="30085"/>
    <lineage>
        <taxon>Eukaryota</taxon>
        <taxon>Metazoa</taxon>
        <taxon>Ecdysozoa</taxon>
        <taxon>Arthropoda</taxon>
        <taxon>Hexapoda</taxon>
        <taxon>Insecta</taxon>
        <taxon>Pterygota</taxon>
        <taxon>Neoptera</taxon>
        <taxon>Paraneoptera</taxon>
        <taxon>Hemiptera</taxon>
        <taxon>Heteroptera</taxon>
        <taxon>Panheteroptera</taxon>
        <taxon>Cimicomorpha</taxon>
        <taxon>Miridae</taxon>
        <taxon>Mirini</taxon>
        <taxon>Lygus</taxon>
    </lineage>
</organism>
<reference evidence="2" key="1">
    <citation type="journal article" date="2020" name="Gen. Comp. Endocrinol.">
        <title>Filling in the gaps: A reevaluation of the Lygus hesperus peptidome using an expanded de novo assembled transcriptome and molecular cloning.</title>
        <authorList>
            <person name="Joe Hull J."/>
            <person name="Gross R.J."/>
            <person name="Brent C.S."/>
            <person name="Christie A.E."/>
        </authorList>
    </citation>
    <scope>NUCLEOTIDE SEQUENCE</scope>
    <source>
        <tissue evidence="2">Mixed sex 7-day-old adult head</tissue>
    </source>
</reference>
<feature type="chain" id="PRO_5031271285" evidence="1">
    <location>
        <begin position="26"/>
        <end position="96"/>
    </location>
</feature>
<name>A0A7U0K8Q1_LYGHE</name>
<feature type="signal peptide" evidence="1">
    <location>
        <begin position="1"/>
        <end position="25"/>
    </location>
</feature>
<evidence type="ECO:0000256" key="1">
    <source>
        <dbReference type="SAM" id="SignalP"/>
    </source>
</evidence>
<proteinExistence type="evidence at transcript level"/>
<reference evidence="2" key="2">
    <citation type="submission" date="2020-08" db="EMBL/GenBank/DDBJ databases">
        <authorList>
            <person name="Hull J."/>
            <person name="Gross R."/>
        </authorList>
    </citation>
    <scope>NUCLEOTIDE SEQUENCE</scope>
    <source>
        <tissue evidence="2">Mixed sex 7-day-old adult head</tissue>
    </source>
</reference>
<dbReference type="EMBL" id="MT895874">
    <property type="protein sequence ID" value="QQW38909.1"/>
    <property type="molecule type" value="mRNA"/>
</dbReference>
<accession>A0A7U0K8Q1</accession>
<evidence type="ECO:0000313" key="2">
    <source>
        <dbReference type="EMBL" id="QQW38909.1"/>
    </source>
</evidence>
<keyword evidence="1" id="KW-0732">Signal</keyword>